<feature type="domain" description="Glycosyl transferase family 1" evidence="1">
    <location>
        <begin position="391"/>
        <end position="560"/>
    </location>
</feature>
<dbReference type="PANTHER" id="PTHR45947">
    <property type="entry name" value="SULFOQUINOVOSYL TRANSFERASE SQD2"/>
    <property type="match status" value="1"/>
</dbReference>
<accession>A0ABX9UZ46</accession>
<dbReference type="EMBL" id="RFFN01000002">
    <property type="protein sequence ID" value="RMH98285.1"/>
    <property type="molecule type" value="Genomic_DNA"/>
</dbReference>
<keyword evidence="4" id="KW-1185">Reference proteome</keyword>
<dbReference type="Pfam" id="PF00534">
    <property type="entry name" value="Glycos_transf_1"/>
    <property type="match status" value="1"/>
</dbReference>
<reference evidence="3 4" key="1">
    <citation type="submission" date="2018-10" db="EMBL/GenBank/DDBJ databases">
        <title>Pseudomonas songnenensis NEAU-ST5-5(T) genome.</title>
        <authorList>
            <person name="Pengp J."/>
            <person name="Liu Z.-P."/>
        </authorList>
    </citation>
    <scope>NUCLEOTIDE SEQUENCE [LARGE SCALE GENOMIC DNA]</scope>
    <source>
        <strain evidence="3 4">NEAU-ST5-5</strain>
    </source>
</reference>
<evidence type="ECO:0000259" key="2">
    <source>
        <dbReference type="Pfam" id="PF13579"/>
    </source>
</evidence>
<evidence type="ECO:0000259" key="1">
    <source>
        <dbReference type="Pfam" id="PF00534"/>
    </source>
</evidence>
<dbReference type="InterPro" id="IPR028098">
    <property type="entry name" value="Glyco_trans_4-like_N"/>
</dbReference>
<name>A0ABX9UZ46_9PSED</name>
<feature type="domain" description="Glycosyltransferase subfamily 4-like N-terminal" evidence="2">
    <location>
        <begin position="197"/>
        <end position="375"/>
    </location>
</feature>
<proteinExistence type="predicted"/>
<dbReference type="InterPro" id="IPR001296">
    <property type="entry name" value="Glyco_trans_1"/>
</dbReference>
<dbReference type="CDD" id="cd03794">
    <property type="entry name" value="GT4_WbuB-like"/>
    <property type="match status" value="1"/>
</dbReference>
<comment type="caution">
    <text evidence="3">The sequence shown here is derived from an EMBL/GenBank/DDBJ whole genome shotgun (WGS) entry which is preliminary data.</text>
</comment>
<gene>
    <name evidence="3" type="ORF">EA798_07730</name>
</gene>
<evidence type="ECO:0000313" key="3">
    <source>
        <dbReference type="EMBL" id="RMH98285.1"/>
    </source>
</evidence>
<dbReference type="PANTHER" id="PTHR45947:SF3">
    <property type="entry name" value="SULFOQUINOVOSYL TRANSFERASE SQD2"/>
    <property type="match status" value="1"/>
</dbReference>
<dbReference type="Pfam" id="PF13579">
    <property type="entry name" value="Glyco_trans_4_4"/>
    <property type="match status" value="1"/>
</dbReference>
<evidence type="ECO:0000313" key="4">
    <source>
        <dbReference type="Proteomes" id="UP000279228"/>
    </source>
</evidence>
<dbReference type="Gene3D" id="3.40.50.2000">
    <property type="entry name" value="Glycogen Phosphorylase B"/>
    <property type="match status" value="2"/>
</dbReference>
<dbReference type="SUPFAM" id="SSF53756">
    <property type="entry name" value="UDP-Glycosyltransferase/glycogen phosphorylase"/>
    <property type="match status" value="1"/>
</dbReference>
<dbReference type="InterPro" id="IPR050194">
    <property type="entry name" value="Glycosyltransferase_grp1"/>
</dbReference>
<sequence length="590" mass="66426">MGYRSGALMLNLSPKKLYLQVYWVLRWRAKRHLPVSIIHGIQRLRRIIAWRYWVVLEAYEVQGIDAARALIENLSEKSLQAKAYQELARRELIRDVVSAADLARSSLRLQSSQDNRRRNGMMLWDAGAIRESSALLEALPSAALSLPEQEKALQIRGAQRLLDSLPEIPEAAVPGDYIANPQCILYVASSSRPYHTTGYTTRTHHLLKSLKNQGWAVHCVTRPGYPADRPDSRNLDAATLNYIDDVPYERLPGKHRREVPYDQYLLQAADVLEQTARRLRPAVIHAASNYEAALPALIAARRLGLPFCYEMRGLWEYTAASKKTGWEQTERFALERRLETHVAAHADEVFTLTKSLAAEMVRRGVPKNHLKLLPNAVSLEFFKSTPRDQAMSAKLGIAEGAFVCGYIGSVVKYEGLDDLVVAMSMLIRRIPNSKLLIVGDGDELVNLRRQAELLGISAHVVFAGAVSHSEVTRYFSQLDVIALPRKPYTVCKLVSPLKPFEAMAMRIPLVVSNVEALEEIFKHQETALLYRAGDSSSLAEALIQLAESEHLRQRLAQNAYVKVRECHQWRQVIQSLIDFYVTNGASPGKH</sequence>
<organism evidence="3 4">
    <name type="scientific">Pseudomonas songnenensis</name>
    <dbReference type="NCBI Taxonomy" id="1176259"/>
    <lineage>
        <taxon>Bacteria</taxon>
        <taxon>Pseudomonadati</taxon>
        <taxon>Pseudomonadota</taxon>
        <taxon>Gammaproteobacteria</taxon>
        <taxon>Pseudomonadales</taxon>
        <taxon>Pseudomonadaceae</taxon>
        <taxon>Pseudomonas</taxon>
    </lineage>
</organism>
<dbReference type="Proteomes" id="UP000279228">
    <property type="component" value="Unassembled WGS sequence"/>
</dbReference>
<protein>
    <submittedName>
        <fullName evidence="3">Glycosyltransferase</fullName>
    </submittedName>
</protein>